<dbReference type="EMBL" id="JAULSV010000004">
    <property type="protein sequence ID" value="KAK0645517.1"/>
    <property type="molecule type" value="Genomic_DNA"/>
</dbReference>
<dbReference type="SUPFAM" id="SSF55298">
    <property type="entry name" value="YjgF-like"/>
    <property type="match status" value="1"/>
</dbReference>
<protein>
    <submittedName>
        <fullName evidence="1">Endoribonuclease L-PSP/chorismate mutase-like protein</fullName>
    </submittedName>
</protein>
<dbReference type="InterPro" id="IPR006175">
    <property type="entry name" value="YjgF/YER057c/UK114"/>
</dbReference>
<reference evidence="1" key="1">
    <citation type="submission" date="2023-06" db="EMBL/GenBank/DDBJ databases">
        <title>Genome-scale phylogeny and comparative genomics of the fungal order Sordariales.</title>
        <authorList>
            <consortium name="Lawrence Berkeley National Laboratory"/>
            <person name="Hensen N."/>
            <person name="Bonometti L."/>
            <person name="Westerberg I."/>
            <person name="Brannstrom I.O."/>
            <person name="Guillou S."/>
            <person name="Cros-Aarteil S."/>
            <person name="Calhoun S."/>
            <person name="Haridas S."/>
            <person name="Kuo A."/>
            <person name="Mondo S."/>
            <person name="Pangilinan J."/>
            <person name="Riley R."/>
            <person name="Labutti K."/>
            <person name="Andreopoulos B."/>
            <person name="Lipzen A."/>
            <person name="Chen C."/>
            <person name="Yanf M."/>
            <person name="Daum C."/>
            <person name="Ng V."/>
            <person name="Clum A."/>
            <person name="Steindorff A."/>
            <person name="Ohm R."/>
            <person name="Martin F."/>
            <person name="Silar P."/>
            <person name="Natvig D."/>
            <person name="Lalanne C."/>
            <person name="Gautier V."/>
            <person name="Ament-Velasquez S.L."/>
            <person name="Kruys A."/>
            <person name="Hutchinson M.I."/>
            <person name="Powell A.J."/>
            <person name="Barry K."/>
            <person name="Miller A.N."/>
            <person name="Grigoriev I.V."/>
            <person name="Debuchy R."/>
            <person name="Gladieux P."/>
            <person name="Thoren M.H."/>
            <person name="Johannesson H."/>
        </authorList>
    </citation>
    <scope>NUCLEOTIDE SEQUENCE</scope>
    <source>
        <strain evidence="1">SMH2532-1</strain>
    </source>
</reference>
<dbReference type="Pfam" id="PF01042">
    <property type="entry name" value="Ribonuc_L-PSP"/>
    <property type="match status" value="1"/>
</dbReference>
<evidence type="ECO:0000313" key="2">
    <source>
        <dbReference type="Proteomes" id="UP001174936"/>
    </source>
</evidence>
<evidence type="ECO:0000313" key="1">
    <source>
        <dbReference type="EMBL" id="KAK0645517.1"/>
    </source>
</evidence>
<dbReference type="AlphaFoldDB" id="A0AA40CP31"/>
<dbReference type="InterPro" id="IPR035959">
    <property type="entry name" value="RutC-like_sf"/>
</dbReference>
<gene>
    <name evidence="1" type="ORF">B0T16DRAFT_390116</name>
</gene>
<dbReference type="Proteomes" id="UP001174936">
    <property type="component" value="Unassembled WGS sequence"/>
</dbReference>
<name>A0AA40CP31_9PEZI</name>
<dbReference type="PANTHER" id="PTHR43857:SF1">
    <property type="entry name" value="YJGH FAMILY PROTEIN"/>
    <property type="match status" value="1"/>
</dbReference>
<keyword evidence="2" id="KW-1185">Reference proteome</keyword>
<accession>A0AA40CP31</accession>
<organism evidence="1 2">
    <name type="scientific">Cercophora newfieldiana</name>
    <dbReference type="NCBI Taxonomy" id="92897"/>
    <lineage>
        <taxon>Eukaryota</taxon>
        <taxon>Fungi</taxon>
        <taxon>Dikarya</taxon>
        <taxon>Ascomycota</taxon>
        <taxon>Pezizomycotina</taxon>
        <taxon>Sordariomycetes</taxon>
        <taxon>Sordariomycetidae</taxon>
        <taxon>Sordariales</taxon>
        <taxon>Lasiosphaeriaceae</taxon>
        <taxon>Cercophora</taxon>
    </lineage>
</organism>
<proteinExistence type="predicted"/>
<sequence>MASRTLISSGSPFEAKIGYSRAVVSGEFIFVSGCTGYDYKTSTLAPSITAQTEQTFQNIASALAAAGASMKDVVRVRYILPDRNDFLETWPILQKWLGDVRPAATMIQAGLMEEEMKIEVEVTARRRVPSGGEERVWS</sequence>
<dbReference type="CDD" id="cd06154">
    <property type="entry name" value="YjgF_YER057c_UK114_like_6"/>
    <property type="match status" value="1"/>
</dbReference>
<dbReference type="Gene3D" id="3.30.1330.40">
    <property type="entry name" value="RutC-like"/>
    <property type="match status" value="1"/>
</dbReference>
<comment type="caution">
    <text evidence="1">The sequence shown here is derived from an EMBL/GenBank/DDBJ whole genome shotgun (WGS) entry which is preliminary data.</text>
</comment>
<dbReference type="PANTHER" id="PTHR43857">
    <property type="entry name" value="BLR7761 PROTEIN"/>
    <property type="match status" value="1"/>
</dbReference>